<organism evidence="2 3">
    <name type="scientific">Gymnopilus junonius</name>
    <name type="common">Spectacular rustgill mushroom</name>
    <name type="synonym">Gymnopilus spectabilis subsp. junonius</name>
    <dbReference type="NCBI Taxonomy" id="109634"/>
    <lineage>
        <taxon>Eukaryota</taxon>
        <taxon>Fungi</taxon>
        <taxon>Dikarya</taxon>
        <taxon>Basidiomycota</taxon>
        <taxon>Agaricomycotina</taxon>
        <taxon>Agaricomycetes</taxon>
        <taxon>Agaricomycetidae</taxon>
        <taxon>Agaricales</taxon>
        <taxon>Agaricineae</taxon>
        <taxon>Hymenogastraceae</taxon>
        <taxon>Gymnopilus</taxon>
    </lineage>
</organism>
<name>A0A9P5THT5_GYMJU</name>
<reference evidence="2" key="1">
    <citation type="submission" date="2020-11" db="EMBL/GenBank/DDBJ databases">
        <authorList>
            <consortium name="DOE Joint Genome Institute"/>
            <person name="Ahrendt S."/>
            <person name="Riley R."/>
            <person name="Andreopoulos W."/>
            <person name="LaButti K."/>
            <person name="Pangilinan J."/>
            <person name="Ruiz-duenas F.J."/>
            <person name="Barrasa J.M."/>
            <person name="Sanchez-Garcia M."/>
            <person name="Camarero S."/>
            <person name="Miyauchi S."/>
            <person name="Serrano A."/>
            <person name="Linde D."/>
            <person name="Babiker R."/>
            <person name="Drula E."/>
            <person name="Ayuso-Fernandez I."/>
            <person name="Pacheco R."/>
            <person name="Padilla G."/>
            <person name="Ferreira P."/>
            <person name="Barriuso J."/>
            <person name="Kellner H."/>
            <person name="Castanera R."/>
            <person name="Alfaro M."/>
            <person name="Ramirez L."/>
            <person name="Pisabarro A.G."/>
            <person name="Kuo A."/>
            <person name="Tritt A."/>
            <person name="Lipzen A."/>
            <person name="He G."/>
            <person name="Yan M."/>
            <person name="Ng V."/>
            <person name="Cullen D."/>
            <person name="Martin F."/>
            <person name="Rosso M.-N."/>
            <person name="Henrissat B."/>
            <person name="Hibbett D."/>
            <person name="Martinez A.T."/>
            <person name="Grigoriev I.V."/>
        </authorList>
    </citation>
    <scope>NUCLEOTIDE SEQUENCE</scope>
    <source>
        <strain evidence="2">AH 44721</strain>
    </source>
</reference>
<evidence type="ECO:0000259" key="1">
    <source>
        <dbReference type="Pfam" id="PF18803"/>
    </source>
</evidence>
<protein>
    <recommendedName>
        <fullName evidence="1">CxC2-like cysteine cluster KDZ transposase-associated domain-containing protein</fullName>
    </recommendedName>
</protein>
<keyword evidence="3" id="KW-1185">Reference proteome</keyword>
<dbReference type="AlphaFoldDB" id="A0A9P5THT5"/>
<proteinExistence type="predicted"/>
<comment type="caution">
    <text evidence="2">The sequence shown here is derived from an EMBL/GenBank/DDBJ whole genome shotgun (WGS) entry which is preliminary data.</text>
</comment>
<dbReference type="EMBL" id="JADNYJ010000121">
    <property type="protein sequence ID" value="KAF8882630.1"/>
    <property type="molecule type" value="Genomic_DNA"/>
</dbReference>
<dbReference type="OrthoDB" id="3004525at2759"/>
<feature type="domain" description="CxC2-like cysteine cluster KDZ transposase-associated" evidence="1">
    <location>
        <begin position="81"/>
        <end position="126"/>
    </location>
</feature>
<sequence length="126" mass="14529">YWQIYLDELLHWAGQGDFRSSKACPDCLSHSSLEPGLPLYHCEECMVPDLTCSSCCVRRHRSHPFHHIEVWQENCFVHISLKSLGFRIQLNHSGTFCENPIPTHNSMLIIHTNGIHEVNLYYCGCS</sequence>
<evidence type="ECO:0000313" key="2">
    <source>
        <dbReference type="EMBL" id="KAF8882630.1"/>
    </source>
</evidence>
<accession>A0A9P5THT5</accession>
<dbReference type="Pfam" id="PF18803">
    <property type="entry name" value="CxC2"/>
    <property type="match status" value="1"/>
</dbReference>
<gene>
    <name evidence="2" type="ORF">CPB84DRAFT_1686615</name>
</gene>
<feature type="non-terminal residue" evidence="2">
    <location>
        <position position="1"/>
    </location>
</feature>
<dbReference type="InterPro" id="IPR041457">
    <property type="entry name" value="CxC2_KDZ-assoc"/>
</dbReference>
<dbReference type="Proteomes" id="UP000724874">
    <property type="component" value="Unassembled WGS sequence"/>
</dbReference>
<evidence type="ECO:0000313" key="3">
    <source>
        <dbReference type="Proteomes" id="UP000724874"/>
    </source>
</evidence>